<feature type="region of interest" description="Disordered" evidence="3">
    <location>
        <begin position="206"/>
        <end position="251"/>
    </location>
</feature>
<evidence type="ECO:0000256" key="1">
    <source>
        <dbReference type="PROSITE-ProRule" id="PRU00285"/>
    </source>
</evidence>
<dbReference type="Proteomes" id="UP001642540">
    <property type="component" value="Unassembled WGS sequence"/>
</dbReference>
<dbReference type="EMBL" id="CAXLJM020000068">
    <property type="protein sequence ID" value="CAL8123923.1"/>
    <property type="molecule type" value="Genomic_DNA"/>
</dbReference>
<evidence type="ECO:0000256" key="2">
    <source>
        <dbReference type="RuleBase" id="RU003616"/>
    </source>
</evidence>
<feature type="region of interest" description="Disordered" evidence="3">
    <location>
        <begin position="44"/>
        <end position="63"/>
    </location>
</feature>
<feature type="compositionally biased region" description="Basic and acidic residues" evidence="3">
    <location>
        <begin position="221"/>
        <end position="251"/>
    </location>
</feature>
<dbReference type="InterPro" id="IPR002068">
    <property type="entry name" value="A-crystallin/Hsp20_dom"/>
</dbReference>
<dbReference type="SUPFAM" id="SSF49764">
    <property type="entry name" value="HSP20-like chaperones"/>
    <property type="match status" value="1"/>
</dbReference>
<dbReference type="InterPro" id="IPR001436">
    <property type="entry name" value="Alpha-crystallin/sHSP_animal"/>
</dbReference>
<gene>
    <name evidence="5" type="ORF">ODALV1_LOCUS20377</name>
</gene>
<accession>A0ABP1RAH5</accession>
<feature type="region of interest" description="Disordered" evidence="3">
    <location>
        <begin position="81"/>
        <end position="110"/>
    </location>
</feature>
<comment type="caution">
    <text evidence="5">The sequence shown here is derived from an EMBL/GenBank/DDBJ whole genome shotgun (WGS) entry which is preliminary data.</text>
</comment>
<dbReference type="InterPro" id="IPR008978">
    <property type="entry name" value="HSP20-like_chaperone"/>
</dbReference>
<proteinExistence type="inferred from homology"/>
<dbReference type="PROSITE" id="PS01031">
    <property type="entry name" value="SHSP"/>
    <property type="match status" value="1"/>
</dbReference>
<sequence length="251" mass="29047">MFYKVVETPILSFFDNEEDNQFVSGLDRIVDFEPFRVPIGVFSLRGHPRNDKQETQKQHLQRQASLKRKQCSCSCNCHDETEIPTSSSNTESKDLQNQKQSDKKVEVLKAPEPEPKKIKFEIKLNIDQRYKPDEIKVKLDNDNRSLVVEGTHQETKDDKNCCSKVNTQMYHKFILPKDVDVEALTCDMNEKGLMVISAPRKLPELKAQQETVIPITIASQNRDEKQKENNSSEKEPENESQVQHKEEVTEN</sequence>
<feature type="compositionally biased region" description="Basic and acidic residues" evidence="3">
    <location>
        <begin position="91"/>
        <end position="110"/>
    </location>
</feature>
<dbReference type="CDD" id="cd06526">
    <property type="entry name" value="metazoan_ACD"/>
    <property type="match status" value="1"/>
</dbReference>
<organism evidence="5 6">
    <name type="scientific">Orchesella dallaii</name>
    <dbReference type="NCBI Taxonomy" id="48710"/>
    <lineage>
        <taxon>Eukaryota</taxon>
        <taxon>Metazoa</taxon>
        <taxon>Ecdysozoa</taxon>
        <taxon>Arthropoda</taxon>
        <taxon>Hexapoda</taxon>
        <taxon>Collembola</taxon>
        <taxon>Entomobryomorpha</taxon>
        <taxon>Entomobryoidea</taxon>
        <taxon>Orchesellidae</taxon>
        <taxon>Orchesellinae</taxon>
        <taxon>Orchesella</taxon>
    </lineage>
</organism>
<evidence type="ECO:0000259" key="4">
    <source>
        <dbReference type="PROSITE" id="PS01031"/>
    </source>
</evidence>
<evidence type="ECO:0000313" key="6">
    <source>
        <dbReference type="Proteomes" id="UP001642540"/>
    </source>
</evidence>
<comment type="similarity">
    <text evidence="1 2">Belongs to the small heat shock protein (HSP20) family.</text>
</comment>
<keyword evidence="6" id="KW-1185">Reference proteome</keyword>
<feature type="compositionally biased region" description="Basic and acidic residues" evidence="3">
    <location>
        <begin position="48"/>
        <end position="57"/>
    </location>
</feature>
<evidence type="ECO:0000313" key="5">
    <source>
        <dbReference type="EMBL" id="CAL8123923.1"/>
    </source>
</evidence>
<reference evidence="5 6" key="1">
    <citation type="submission" date="2024-08" db="EMBL/GenBank/DDBJ databases">
        <authorList>
            <person name="Cucini C."/>
            <person name="Frati F."/>
        </authorList>
    </citation>
    <scope>NUCLEOTIDE SEQUENCE [LARGE SCALE GENOMIC DNA]</scope>
</reference>
<evidence type="ECO:0000256" key="3">
    <source>
        <dbReference type="SAM" id="MobiDB-lite"/>
    </source>
</evidence>
<protein>
    <recommendedName>
        <fullName evidence="4">SHSP domain-containing protein</fullName>
    </recommendedName>
</protein>
<dbReference type="Pfam" id="PF00011">
    <property type="entry name" value="HSP20"/>
    <property type="match status" value="1"/>
</dbReference>
<dbReference type="PANTHER" id="PTHR45640:SF26">
    <property type="entry name" value="RE23625P"/>
    <property type="match status" value="1"/>
</dbReference>
<name>A0ABP1RAH5_9HEXA</name>
<dbReference type="Gene3D" id="2.60.40.790">
    <property type="match status" value="1"/>
</dbReference>
<feature type="domain" description="SHSP" evidence="4">
    <location>
        <begin position="102"/>
        <end position="218"/>
    </location>
</feature>
<dbReference type="PANTHER" id="PTHR45640">
    <property type="entry name" value="HEAT SHOCK PROTEIN HSP-12.2-RELATED"/>
    <property type="match status" value="1"/>
</dbReference>